<sequence length="67" mass="7940">MIVPISLDTPCLLDAARVSRKWLAVSKFTFTFRQQVRRHILRRNQRLVQTKVSYPNIFNNSKLLLKL</sequence>
<organism evidence="1 2">
    <name type="scientific">Trichomalopsis sarcophagae</name>
    <dbReference type="NCBI Taxonomy" id="543379"/>
    <lineage>
        <taxon>Eukaryota</taxon>
        <taxon>Metazoa</taxon>
        <taxon>Ecdysozoa</taxon>
        <taxon>Arthropoda</taxon>
        <taxon>Hexapoda</taxon>
        <taxon>Insecta</taxon>
        <taxon>Pterygota</taxon>
        <taxon>Neoptera</taxon>
        <taxon>Endopterygota</taxon>
        <taxon>Hymenoptera</taxon>
        <taxon>Apocrita</taxon>
        <taxon>Proctotrupomorpha</taxon>
        <taxon>Chalcidoidea</taxon>
        <taxon>Pteromalidae</taxon>
        <taxon>Pteromalinae</taxon>
        <taxon>Trichomalopsis</taxon>
    </lineage>
</organism>
<reference evidence="1 2" key="1">
    <citation type="journal article" date="2017" name="Curr. Biol.">
        <title>The Evolution of Venom by Co-option of Single-Copy Genes.</title>
        <authorList>
            <person name="Martinson E.O."/>
            <person name="Mrinalini"/>
            <person name="Kelkar Y.D."/>
            <person name="Chang C.H."/>
            <person name="Werren J.H."/>
        </authorList>
    </citation>
    <scope>NUCLEOTIDE SEQUENCE [LARGE SCALE GENOMIC DNA]</scope>
    <source>
        <strain evidence="1 2">Alberta</strain>
        <tissue evidence="1">Whole body</tissue>
    </source>
</reference>
<protein>
    <recommendedName>
        <fullName evidence="3">F-box domain-containing protein</fullName>
    </recommendedName>
</protein>
<evidence type="ECO:0000313" key="2">
    <source>
        <dbReference type="Proteomes" id="UP000215335"/>
    </source>
</evidence>
<dbReference type="Proteomes" id="UP000215335">
    <property type="component" value="Unassembled WGS sequence"/>
</dbReference>
<accession>A0A232FAS9</accession>
<keyword evidence="2" id="KW-1185">Reference proteome</keyword>
<gene>
    <name evidence="1" type="ORF">TSAR_014462</name>
</gene>
<evidence type="ECO:0000313" key="1">
    <source>
        <dbReference type="EMBL" id="OXU27437.1"/>
    </source>
</evidence>
<dbReference type="EMBL" id="NNAY01000603">
    <property type="protein sequence ID" value="OXU27437.1"/>
    <property type="molecule type" value="Genomic_DNA"/>
</dbReference>
<name>A0A232FAS9_9HYME</name>
<evidence type="ECO:0008006" key="3">
    <source>
        <dbReference type="Google" id="ProtNLM"/>
    </source>
</evidence>
<proteinExistence type="predicted"/>
<comment type="caution">
    <text evidence="1">The sequence shown here is derived from an EMBL/GenBank/DDBJ whole genome shotgun (WGS) entry which is preliminary data.</text>
</comment>
<dbReference type="AlphaFoldDB" id="A0A232FAS9"/>